<protein>
    <submittedName>
        <fullName evidence="3">HOMER</fullName>
    </submittedName>
</protein>
<feature type="transmembrane region" description="Helical" evidence="2">
    <location>
        <begin position="103"/>
        <end position="122"/>
    </location>
</feature>
<evidence type="ECO:0000313" key="4">
    <source>
        <dbReference type="Proteomes" id="UP000683360"/>
    </source>
</evidence>
<name>A0A8S3T9B2_MYTED</name>
<gene>
    <name evidence="3" type="ORF">MEDL_43294</name>
</gene>
<reference evidence="3" key="1">
    <citation type="submission" date="2021-03" db="EMBL/GenBank/DDBJ databases">
        <authorList>
            <person name="Bekaert M."/>
        </authorList>
    </citation>
    <scope>NUCLEOTIDE SEQUENCE</scope>
</reference>
<comment type="caution">
    <text evidence="3">The sequence shown here is derived from an EMBL/GenBank/DDBJ whole genome shotgun (WGS) entry which is preliminary data.</text>
</comment>
<evidence type="ECO:0000313" key="3">
    <source>
        <dbReference type="EMBL" id="CAG2230457.1"/>
    </source>
</evidence>
<dbReference type="OrthoDB" id="6100968at2759"/>
<keyword evidence="4" id="KW-1185">Reference proteome</keyword>
<keyword evidence="2" id="KW-0812">Transmembrane</keyword>
<proteinExistence type="predicted"/>
<feature type="compositionally biased region" description="Basic and acidic residues" evidence="1">
    <location>
        <begin position="9"/>
        <end position="21"/>
    </location>
</feature>
<keyword evidence="2" id="KW-0472">Membrane</keyword>
<dbReference type="EMBL" id="CAJPWZ010002069">
    <property type="protein sequence ID" value="CAG2230457.1"/>
    <property type="molecule type" value="Genomic_DNA"/>
</dbReference>
<accession>A0A8S3T9B2</accession>
<evidence type="ECO:0000256" key="2">
    <source>
        <dbReference type="SAM" id="Phobius"/>
    </source>
</evidence>
<sequence>MNTTSAQEGKSERVENREEINSHIYTQKGSIRRSKIYDKFSEMQIKMENGNGDFKEEYKLRNDYKYPGRANFLKKPADVKGNKKNGTKETLKKNSDMKILNKCFAFIIVVLSCIVIDIIEWYTRLLLEHVTKPRHLRGLPLSLFVLKDMSGMKKRLRESRIPEIIDIISCLCDVACAVHLNIEMEGVHLCKPQQQKKSSFEGTFLHGQNKNKSNLLKLINNHTDLFPKLLCAKVKFGAVRRDLGLCEGSTRNLEKNKEPGLNVYKVVEERFLAKKLQTLKSKDSKELKKMEKVMSEFEELGGEISKLANIIQEQILRRTKDQMNSIHNNLKTILCTCKLDSKHEIVENTLNSYWKGDISDNIYKYYSDIYKFPVIKSTTTFTNWGYLFHLQPTILHRKLRSDDEIEIIFLNSSYDVSVKCKLWLLARTVGFGWYRKYYIGKKRWGIFTNPESLDLTP</sequence>
<dbReference type="AlphaFoldDB" id="A0A8S3T9B2"/>
<dbReference type="Proteomes" id="UP000683360">
    <property type="component" value="Unassembled WGS sequence"/>
</dbReference>
<evidence type="ECO:0000256" key="1">
    <source>
        <dbReference type="SAM" id="MobiDB-lite"/>
    </source>
</evidence>
<organism evidence="3 4">
    <name type="scientific">Mytilus edulis</name>
    <name type="common">Blue mussel</name>
    <dbReference type="NCBI Taxonomy" id="6550"/>
    <lineage>
        <taxon>Eukaryota</taxon>
        <taxon>Metazoa</taxon>
        <taxon>Spiralia</taxon>
        <taxon>Lophotrochozoa</taxon>
        <taxon>Mollusca</taxon>
        <taxon>Bivalvia</taxon>
        <taxon>Autobranchia</taxon>
        <taxon>Pteriomorphia</taxon>
        <taxon>Mytilida</taxon>
        <taxon>Mytiloidea</taxon>
        <taxon>Mytilidae</taxon>
        <taxon>Mytilinae</taxon>
        <taxon>Mytilus</taxon>
    </lineage>
</organism>
<keyword evidence="2" id="KW-1133">Transmembrane helix</keyword>
<feature type="region of interest" description="Disordered" evidence="1">
    <location>
        <begin position="1"/>
        <end position="21"/>
    </location>
</feature>